<dbReference type="EMBL" id="QTSX02000771">
    <property type="protein sequence ID" value="KAJ9085283.1"/>
    <property type="molecule type" value="Genomic_DNA"/>
</dbReference>
<reference evidence="1" key="1">
    <citation type="submission" date="2022-04" db="EMBL/GenBank/DDBJ databases">
        <title>Genome of the entomopathogenic fungus Entomophthora muscae.</title>
        <authorList>
            <person name="Elya C."/>
            <person name="Lovett B.R."/>
            <person name="Lee E."/>
            <person name="Macias A.M."/>
            <person name="Hajek A.E."/>
            <person name="De Bivort B.L."/>
            <person name="Kasson M.T."/>
            <person name="De Fine Licht H.H."/>
            <person name="Stajich J.E."/>
        </authorList>
    </citation>
    <scope>NUCLEOTIDE SEQUENCE</scope>
    <source>
        <strain evidence="1">Berkeley</strain>
    </source>
</reference>
<evidence type="ECO:0000313" key="1">
    <source>
        <dbReference type="EMBL" id="KAJ9085283.1"/>
    </source>
</evidence>
<organism evidence="1 2">
    <name type="scientific">Entomophthora muscae</name>
    <dbReference type="NCBI Taxonomy" id="34485"/>
    <lineage>
        <taxon>Eukaryota</taxon>
        <taxon>Fungi</taxon>
        <taxon>Fungi incertae sedis</taxon>
        <taxon>Zoopagomycota</taxon>
        <taxon>Entomophthoromycotina</taxon>
        <taxon>Entomophthoromycetes</taxon>
        <taxon>Entomophthorales</taxon>
        <taxon>Entomophthoraceae</taxon>
        <taxon>Entomophthora</taxon>
    </lineage>
</organism>
<protein>
    <submittedName>
        <fullName evidence="1">Uncharacterized protein</fullName>
    </submittedName>
</protein>
<sequence length="432" mass="48263">MPLTPLPPPAGELFPSAETVCDALRSELNKACPDDIYQFCANYFNRKLQEQRFNLLSLARTSATETIDNQINPHIFSDGRVPGNFTAEDPASYSADQVETSEGESDIYLSGEESLSEIDPDDSFLLSSSDDDEPYEPPTYNRGRRTSISAESMAPAKDGEFVKVFISKTLEQRQRIETSISNNFLFKNLDEEQYKDVIDAMSEKRVHEGEDVIVQGGVGDYFYAVEEGSFSVFVSKDGDPEIKVHEYGPGGSFGELALMYNAPRAATVRCVEKAVLWALDRVTFRRILMERTSRKRRMYEGFLEEVPILSNLEPYERHKIADALESIIYNNGEVVIQQGDTGQSFYIIESGEATVVKVDENGVEHSMGSLKKGDYFGELALLTDKPRKATVIAKGRLKCATLGKKAFVRLLGPVVEIIKRNSENYAQTANEL</sequence>
<keyword evidence="2" id="KW-1185">Reference proteome</keyword>
<name>A0ACC2UE16_9FUNG</name>
<dbReference type="Proteomes" id="UP001165960">
    <property type="component" value="Unassembled WGS sequence"/>
</dbReference>
<evidence type="ECO:0000313" key="2">
    <source>
        <dbReference type="Proteomes" id="UP001165960"/>
    </source>
</evidence>
<gene>
    <name evidence="1" type="ORF">DSO57_1015487</name>
</gene>
<proteinExistence type="predicted"/>
<accession>A0ACC2UE16</accession>
<comment type="caution">
    <text evidence="1">The sequence shown here is derived from an EMBL/GenBank/DDBJ whole genome shotgun (WGS) entry which is preliminary data.</text>
</comment>